<dbReference type="EMBL" id="QKYT01000645">
    <property type="protein sequence ID" value="RIA82625.1"/>
    <property type="molecule type" value="Genomic_DNA"/>
</dbReference>
<comment type="caution">
    <text evidence="2">The sequence shown here is derived from an EMBL/GenBank/DDBJ whole genome shotgun (WGS) entry which is preliminary data.</text>
</comment>
<evidence type="ECO:0000256" key="1">
    <source>
        <dbReference type="SAM" id="MobiDB-lite"/>
    </source>
</evidence>
<feature type="region of interest" description="Disordered" evidence="1">
    <location>
        <begin position="434"/>
        <end position="456"/>
    </location>
</feature>
<feature type="compositionally biased region" description="Acidic residues" evidence="1">
    <location>
        <begin position="438"/>
        <end position="449"/>
    </location>
</feature>
<dbReference type="OrthoDB" id="2441494at2759"/>
<dbReference type="Proteomes" id="UP000265703">
    <property type="component" value="Unassembled WGS sequence"/>
</dbReference>
<protein>
    <submittedName>
        <fullName evidence="2">Uncharacterized protein</fullName>
    </submittedName>
</protein>
<proteinExistence type="predicted"/>
<accession>A0A397SEG2</accession>
<organism evidence="2 3">
    <name type="scientific">Glomus cerebriforme</name>
    <dbReference type="NCBI Taxonomy" id="658196"/>
    <lineage>
        <taxon>Eukaryota</taxon>
        <taxon>Fungi</taxon>
        <taxon>Fungi incertae sedis</taxon>
        <taxon>Mucoromycota</taxon>
        <taxon>Glomeromycotina</taxon>
        <taxon>Glomeromycetes</taxon>
        <taxon>Glomerales</taxon>
        <taxon>Glomeraceae</taxon>
        <taxon>Glomus</taxon>
    </lineage>
</organism>
<sequence length="489" mass="56010">MSSQAFLPTSPASIMEEISTRTMSDVVKDFNTEELIEYLKKKNLKLEDYGLKAGLATTLAKFIEGLSQKLQNYSSLKTLDDLKEMLHRNKINGEDITNIKQFTPIFKKISDDDKAFEHCMEDIILKLSNVKTMTDANEKDISGEDSTGRVDYAIKALEDLLCITEGKPHNIKIRYAQNLAQLESAFQTNEKKRTADQAFGNDYFDYIYGIVTTGTEWHFIIYTPDGIYSTSGSEYQINLTKSTVKENPELLRTNLYEKACDVEDVSIKANQAEILCWSNFIIAFDKSIDEIMARDRVGMKKAKGLIYDFILAQNPDTKRPALYKKIERARKIYRLTERIGLDKIKHIKSYSANSISKFTNEEIQRIIDHFTKNPNMEFTDDSENVEQDNEVLEEPDQINVLEVLPPKESTAPIPLTHITDNSKWFDEDMFSMGNSGDEMPDESDNDDGYDGYGGYNEYGERDRGYYYRDGRYERKSSPMMSPIISPVTA</sequence>
<dbReference type="AlphaFoldDB" id="A0A397SEG2"/>
<evidence type="ECO:0000313" key="3">
    <source>
        <dbReference type="Proteomes" id="UP000265703"/>
    </source>
</evidence>
<keyword evidence="3" id="KW-1185">Reference proteome</keyword>
<reference evidence="2 3" key="1">
    <citation type="submission" date="2018-06" db="EMBL/GenBank/DDBJ databases">
        <title>Comparative genomics reveals the genomic features of Rhizophagus irregularis, R. cerebriforme, R. diaphanum and Gigaspora rosea, and their symbiotic lifestyle signature.</title>
        <authorList>
            <person name="Morin E."/>
            <person name="San Clemente H."/>
            <person name="Chen E.C.H."/>
            <person name="De La Providencia I."/>
            <person name="Hainaut M."/>
            <person name="Kuo A."/>
            <person name="Kohler A."/>
            <person name="Murat C."/>
            <person name="Tang N."/>
            <person name="Roy S."/>
            <person name="Loubradou J."/>
            <person name="Henrissat B."/>
            <person name="Grigoriev I.V."/>
            <person name="Corradi N."/>
            <person name="Roux C."/>
            <person name="Martin F.M."/>
        </authorList>
    </citation>
    <scope>NUCLEOTIDE SEQUENCE [LARGE SCALE GENOMIC DNA]</scope>
    <source>
        <strain evidence="2 3">DAOM 227022</strain>
    </source>
</reference>
<gene>
    <name evidence="2" type="ORF">C1645_835049</name>
</gene>
<name>A0A397SEG2_9GLOM</name>
<evidence type="ECO:0000313" key="2">
    <source>
        <dbReference type="EMBL" id="RIA82625.1"/>
    </source>
</evidence>